<dbReference type="Proteomes" id="UP000747074">
    <property type="component" value="Unassembled WGS sequence"/>
</dbReference>
<gene>
    <name evidence="1" type="ORF">K8V07_10485</name>
</gene>
<protein>
    <submittedName>
        <fullName evidence="1">Uncharacterized protein</fullName>
    </submittedName>
</protein>
<organism evidence="1 2">
    <name type="scientific">Bacteroides xylanisolvens</name>
    <dbReference type="NCBI Taxonomy" id="371601"/>
    <lineage>
        <taxon>Bacteria</taxon>
        <taxon>Pseudomonadati</taxon>
        <taxon>Bacteroidota</taxon>
        <taxon>Bacteroidia</taxon>
        <taxon>Bacteroidales</taxon>
        <taxon>Bacteroidaceae</taxon>
        <taxon>Bacteroides</taxon>
    </lineage>
</organism>
<dbReference type="EMBL" id="DYVL01000125">
    <property type="protein sequence ID" value="HJG12343.1"/>
    <property type="molecule type" value="Genomic_DNA"/>
</dbReference>
<evidence type="ECO:0000313" key="2">
    <source>
        <dbReference type="Proteomes" id="UP000747074"/>
    </source>
</evidence>
<name>A0A921I6B8_9BACE</name>
<dbReference type="PROSITE" id="PS51257">
    <property type="entry name" value="PROKAR_LIPOPROTEIN"/>
    <property type="match status" value="1"/>
</dbReference>
<accession>A0A921I6B8</accession>
<sequence length="527" mass="58141">MKKLAAISTILYSIILFLFILSCSEDQKPKSEPVVIYPTKSLYIDLNQAVQPSIICVVNSESGLKSIETFIVKKDADGNEVEEQLGRPVTTFYNPHNYSINETPLYTADMIYFRLVAKDAAGNVVMSQLPLEVQGLYGLPEVYLSSDEAGTGNIESIRFIEDDPMPPLYAQLSSEENIKYVVVSETVKGITSIVNDTIFFDNEVQQATLNLTHWENGETYEFTKGATALRVKVAAGSMEKSREIVIPINFIQAITLVWTQTDNLYNGLPTNEDFEISGSITSANPLSSFTYTLISRDGTQLQAPAQITVNEDDTYSVMVNADPELATIILDAKDMAGKTASLTRNAHVGYKYHYLLAGGPASGLSGDPDALPFFSAELGRVMSYCDAQDNYSKVDFGFSIWSSYKQIRINNLTQSDKFMNSSCGTYDSSGALLWPAINVYEIKESTIAWADFEQASITDLQSDPGISVTQKGINLFVNLTTTPIPDKVATYEPLINGEKKKVIIAIDKIEGGSRITTTFWMKCKVEL</sequence>
<evidence type="ECO:0000313" key="1">
    <source>
        <dbReference type="EMBL" id="HJG12343.1"/>
    </source>
</evidence>
<reference evidence="1" key="1">
    <citation type="journal article" date="2021" name="PeerJ">
        <title>Extensive microbial diversity within the chicken gut microbiome revealed by metagenomics and culture.</title>
        <authorList>
            <person name="Gilroy R."/>
            <person name="Ravi A."/>
            <person name="Getino M."/>
            <person name="Pursley I."/>
            <person name="Horton D.L."/>
            <person name="Alikhan N.F."/>
            <person name="Baker D."/>
            <person name="Gharbi K."/>
            <person name="Hall N."/>
            <person name="Watson M."/>
            <person name="Adriaenssens E.M."/>
            <person name="Foster-Nyarko E."/>
            <person name="Jarju S."/>
            <person name="Secka A."/>
            <person name="Antonio M."/>
            <person name="Oren A."/>
            <person name="Chaudhuri R.R."/>
            <person name="La Ragione R."/>
            <person name="Hildebrand F."/>
            <person name="Pallen M.J."/>
        </authorList>
    </citation>
    <scope>NUCLEOTIDE SEQUENCE</scope>
    <source>
        <strain evidence="1">CHK154-13316</strain>
    </source>
</reference>
<dbReference type="AlphaFoldDB" id="A0A921I6B8"/>
<proteinExistence type="predicted"/>
<reference evidence="1" key="2">
    <citation type="submission" date="2021-09" db="EMBL/GenBank/DDBJ databases">
        <authorList>
            <person name="Gilroy R."/>
        </authorList>
    </citation>
    <scope>NUCLEOTIDE SEQUENCE</scope>
    <source>
        <strain evidence="1">CHK154-13316</strain>
    </source>
</reference>
<comment type="caution">
    <text evidence="1">The sequence shown here is derived from an EMBL/GenBank/DDBJ whole genome shotgun (WGS) entry which is preliminary data.</text>
</comment>